<proteinExistence type="predicted"/>
<keyword evidence="3 6" id="KW-0812">Transmembrane</keyword>
<gene>
    <name evidence="8" type="ORF">TMES_15910</name>
</gene>
<dbReference type="PANTHER" id="PTHR43124">
    <property type="entry name" value="PURINE EFFLUX PUMP PBUE"/>
    <property type="match status" value="1"/>
</dbReference>
<evidence type="ECO:0000256" key="6">
    <source>
        <dbReference type="SAM" id="Phobius"/>
    </source>
</evidence>
<keyword evidence="2" id="KW-1003">Cell membrane</keyword>
<feature type="transmembrane region" description="Helical" evidence="6">
    <location>
        <begin position="190"/>
        <end position="213"/>
    </location>
</feature>
<comment type="subcellular location">
    <subcellularLocation>
        <location evidence="1">Cell membrane</location>
        <topology evidence="1">Multi-pass membrane protein</topology>
    </subcellularLocation>
</comment>
<evidence type="ECO:0000313" key="8">
    <source>
        <dbReference type="EMBL" id="OSQ37051.1"/>
    </source>
</evidence>
<dbReference type="Pfam" id="PF07690">
    <property type="entry name" value="MFS_1"/>
    <property type="match status" value="1"/>
</dbReference>
<dbReference type="STRING" id="1293891.TMES_15910"/>
<name>A0A1Y2KZD3_9PROT</name>
<keyword evidence="5 6" id="KW-0472">Membrane</keyword>
<dbReference type="PROSITE" id="PS50850">
    <property type="entry name" value="MFS"/>
    <property type="match status" value="1"/>
</dbReference>
<dbReference type="GO" id="GO:0022857">
    <property type="term" value="F:transmembrane transporter activity"/>
    <property type="evidence" value="ECO:0007669"/>
    <property type="project" value="InterPro"/>
</dbReference>
<dbReference type="InterPro" id="IPR036259">
    <property type="entry name" value="MFS_trans_sf"/>
</dbReference>
<reference evidence="8 9" key="1">
    <citation type="submission" date="2014-03" db="EMBL/GenBank/DDBJ databases">
        <title>The draft genome sequence of Thalassospira mesophila JCM 18969.</title>
        <authorList>
            <person name="Lai Q."/>
            <person name="Shao Z."/>
        </authorList>
    </citation>
    <scope>NUCLEOTIDE SEQUENCE [LARGE SCALE GENOMIC DNA]</scope>
    <source>
        <strain evidence="8 9">JCM 18969</strain>
    </source>
</reference>
<dbReference type="PANTHER" id="PTHR43124:SF8">
    <property type="entry name" value="INNER MEMBRANE TRANSPORT PROTEIN YDHP"/>
    <property type="match status" value="1"/>
</dbReference>
<evidence type="ECO:0000259" key="7">
    <source>
        <dbReference type="PROSITE" id="PS50850"/>
    </source>
</evidence>
<keyword evidence="9" id="KW-1185">Reference proteome</keyword>
<protein>
    <submittedName>
        <fullName evidence="8">Arabinose transporter permease</fullName>
    </submittedName>
</protein>
<feature type="transmembrane region" description="Helical" evidence="6">
    <location>
        <begin position="225"/>
        <end position="245"/>
    </location>
</feature>
<dbReference type="Gene3D" id="1.20.1250.20">
    <property type="entry name" value="MFS general substrate transporter like domains"/>
    <property type="match status" value="2"/>
</dbReference>
<dbReference type="InterPro" id="IPR050189">
    <property type="entry name" value="MFS_Efflux_Transporters"/>
</dbReference>
<dbReference type="CDD" id="cd17324">
    <property type="entry name" value="MFS_NepI_like"/>
    <property type="match status" value="1"/>
</dbReference>
<feature type="transmembrane region" description="Helical" evidence="6">
    <location>
        <begin position="119"/>
        <end position="138"/>
    </location>
</feature>
<evidence type="ECO:0000313" key="9">
    <source>
        <dbReference type="Proteomes" id="UP000193391"/>
    </source>
</evidence>
<feature type="transmembrane region" description="Helical" evidence="6">
    <location>
        <begin position="252"/>
        <end position="273"/>
    </location>
</feature>
<feature type="transmembrane region" description="Helical" evidence="6">
    <location>
        <begin position="321"/>
        <end position="341"/>
    </location>
</feature>
<evidence type="ECO:0000256" key="2">
    <source>
        <dbReference type="ARBA" id="ARBA00022475"/>
    </source>
</evidence>
<dbReference type="InterPro" id="IPR020846">
    <property type="entry name" value="MFS_dom"/>
</dbReference>
<dbReference type="AlphaFoldDB" id="A0A1Y2KZD3"/>
<accession>A0A1Y2KZD3</accession>
<evidence type="ECO:0000256" key="4">
    <source>
        <dbReference type="ARBA" id="ARBA00022989"/>
    </source>
</evidence>
<feature type="transmembrane region" description="Helical" evidence="6">
    <location>
        <begin position="61"/>
        <end position="84"/>
    </location>
</feature>
<evidence type="ECO:0000256" key="3">
    <source>
        <dbReference type="ARBA" id="ARBA00022692"/>
    </source>
</evidence>
<sequence>MASFGIGTTEFVIMGLLPDVAADLGVSIPSAGLLVTGYALGVTFGSPFLAIATAKMERRRVLLFLVLLFLVGNTLCAIAPNYALLMVARVITALGHGAFFGLGSVVAAGLVAPHKRVQAVALMFSGLTLANVLGVPFGTALGQAFGWRSTFWAVVAIGMVAFAALYIFVPRNIKAEGSSLLAEARALGKVQVILAMSLSVLASASLFSVFTYITPILTQVTGVSAQNVTLVLLLFGVGLTVGNFVGGRLGDWRLMPAIIVTFIALVLVLMTLTETIYQVWPAIVSIFIWGVVMFALVSPLQIRVVNEATGAPNLASTLNQGAFNLGNAAGAWLGGLAITAGVSYAQIPWIGAIIAVAGLAVAVLSYVLERKTAIGAETPMGA</sequence>
<dbReference type="GO" id="GO:0005886">
    <property type="term" value="C:plasma membrane"/>
    <property type="evidence" value="ECO:0007669"/>
    <property type="project" value="UniProtKB-SubCell"/>
</dbReference>
<dbReference type="SUPFAM" id="SSF103473">
    <property type="entry name" value="MFS general substrate transporter"/>
    <property type="match status" value="1"/>
</dbReference>
<feature type="transmembrane region" description="Helical" evidence="6">
    <location>
        <begin position="347"/>
        <end position="368"/>
    </location>
</feature>
<feature type="domain" description="Major facilitator superfamily (MFS) profile" evidence="7">
    <location>
        <begin position="1"/>
        <end position="373"/>
    </location>
</feature>
<comment type="caution">
    <text evidence="8">The sequence shown here is derived from an EMBL/GenBank/DDBJ whole genome shotgun (WGS) entry which is preliminary data.</text>
</comment>
<feature type="transmembrane region" description="Helical" evidence="6">
    <location>
        <begin position="150"/>
        <end position="169"/>
    </location>
</feature>
<feature type="transmembrane region" description="Helical" evidence="6">
    <location>
        <begin position="90"/>
        <end position="112"/>
    </location>
</feature>
<organism evidence="8 9">
    <name type="scientific">Thalassospira mesophila</name>
    <dbReference type="NCBI Taxonomy" id="1293891"/>
    <lineage>
        <taxon>Bacteria</taxon>
        <taxon>Pseudomonadati</taxon>
        <taxon>Pseudomonadota</taxon>
        <taxon>Alphaproteobacteria</taxon>
        <taxon>Rhodospirillales</taxon>
        <taxon>Thalassospiraceae</taxon>
        <taxon>Thalassospira</taxon>
    </lineage>
</organism>
<dbReference type="EMBL" id="JFKA01000008">
    <property type="protein sequence ID" value="OSQ37051.1"/>
    <property type="molecule type" value="Genomic_DNA"/>
</dbReference>
<keyword evidence="4 6" id="KW-1133">Transmembrane helix</keyword>
<evidence type="ECO:0000256" key="5">
    <source>
        <dbReference type="ARBA" id="ARBA00023136"/>
    </source>
</evidence>
<dbReference type="Proteomes" id="UP000193391">
    <property type="component" value="Unassembled WGS sequence"/>
</dbReference>
<dbReference type="InterPro" id="IPR011701">
    <property type="entry name" value="MFS"/>
</dbReference>
<evidence type="ECO:0000256" key="1">
    <source>
        <dbReference type="ARBA" id="ARBA00004651"/>
    </source>
</evidence>
<feature type="transmembrane region" description="Helical" evidence="6">
    <location>
        <begin position="279"/>
        <end position="300"/>
    </location>
</feature>